<sequence>MLDPAVPTGSFMMVNSSGRASGQKAHLLLPTLKENDTHCIDFHYYFSSRDRSSPGALNVYVKVNGGPQGNPVWNVSGVVTEGWVKAELAISTFWPHFYQVIFESVSLKGHPGYIAVDEVRVLAHPCRKAPHFLRLQNVEVNVGQNATFQCIAGGKWSQHDKLWLQQWNGRDTALMVTRVVNHRRFSATVSVADTAQRSVSKYRCVIRSDGGSGVSNYAELIVKEPPTPIAPPELLAVGATYLWIKPNANSIIGDGPIILKEVEYRTTTGTWAETHIVDSPNYKLWHLDPDVEYEIRVLLTRPGEGGTGPPGPPLTTRTKCAGPRLPACLECVQLLHPTRAVLRKASSHLSWTHRPAFSFPNSLASPLCMSLPPRILCGTTGVDIAAQTWPRCFPTLHQSHGIHPSLPFKALHERSEPPLPSCLSRLLSIVRPQWPGEPRA</sequence>
<dbReference type="Gene3D" id="2.60.120.200">
    <property type="match status" value="1"/>
</dbReference>
<comment type="caution">
    <text evidence="7">The sequence shown here is derived from an EMBL/GenBank/DDBJ whole genome shotgun (WGS) entry which is preliminary data.</text>
</comment>
<organism evidence="7 8">
    <name type="scientific">Rousettus aegyptiacus</name>
    <name type="common">Egyptian fruit bat</name>
    <name type="synonym">Pteropus aegyptiacus</name>
    <dbReference type="NCBI Taxonomy" id="9407"/>
    <lineage>
        <taxon>Eukaryota</taxon>
        <taxon>Metazoa</taxon>
        <taxon>Chordata</taxon>
        <taxon>Craniata</taxon>
        <taxon>Vertebrata</taxon>
        <taxon>Euteleostomi</taxon>
        <taxon>Mammalia</taxon>
        <taxon>Eutheria</taxon>
        <taxon>Laurasiatheria</taxon>
        <taxon>Chiroptera</taxon>
        <taxon>Yinpterochiroptera</taxon>
        <taxon>Pteropodoidea</taxon>
        <taxon>Pteropodidae</taxon>
        <taxon>Rousettinae</taxon>
        <taxon>Rousettus</taxon>
    </lineage>
</organism>
<dbReference type="SMART" id="SM00137">
    <property type="entry name" value="MAM"/>
    <property type="match status" value="1"/>
</dbReference>
<feature type="domain" description="MAM" evidence="4">
    <location>
        <begin position="1"/>
        <end position="128"/>
    </location>
</feature>
<dbReference type="PROSITE" id="PS50835">
    <property type="entry name" value="IG_LIKE"/>
    <property type="match status" value="1"/>
</dbReference>
<evidence type="ECO:0000313" key="8">
    <source>
        <dbReference type="Proteomes" id="UP000593571"/>
    </source>
</evidence>
<keyword evidence="1" id="KW-0677">Repeat</keyword>
<dbReference type="InterPro" id="IPR051622">
    <property type="entry name" value="R-tyr_protein_phosphatases"/>
</dbReference>
<dbReference type="CDD" id="cd00063">
    <property type="entry name" value="FN3"/>
    <property type="match status" value="1"/>
</dbReference>
<keyword evidence="2" id="KW-1015">Disulfide bond</keyword>
<evidence type="ECO:0000259" key="5">
    <source>
        <dbReference type="PROSITE" id="PS50835"/>
    </source>
</evidence>
<dbReference type="InterPro" id="IPR013783">
    <property type="entry name" value="Ig-like_fold"/>
</dbReference>
<evidence type="ECO:0000313" key="7">
    <source>
        <dbReference type="EMBL" id="KAF6423492.1"/>
    </source>
</evidence>
<dbReference type="PANTHER" id="PTHR24051">
    <property type="entry name" value="SUSHI DOMAIN-CONTAINING PROTEIN 1"/>
    <property type="match status" value="1"/>
</dbReference>
<proteinExistence type="predicted"/>
<dbReference type="Pfam" id="PF00629">
    <property type="entry name" value="MAM"/>
    <property type="match status" value="1"/>
</dbReference>
<name>A0A7J8DKN6_ROUAE</name>
<dbReference type="FunFam" id="2.60.120.200:FF:000006">
    <property type="entry name" value="receptor-type tyrosine-protein phosphatase T isoform X1"/>
    <property type="match status" value="1"/>
</dbReference>
<accession>A0A7J8DKN6</accession>
<dbReference type="AlphaFoldDB" id="A0A7J8DKN6"/>
<dbReference type="SMART" id="SM00060">
    <property type="entry name" value="FN3"/>
    <property type="match status" value="1"/>
</dbReference>
<dbReference type="CDD" id="cd06263">
    <property type="entry name" value="MAM"/>
    <property type="match status" value="1"/>
</dbReference>
<dbReference type="SUPFAM" id="SSF49899">
    <property type="entry name" value="Concanavalin A-like lectins/glucanases"/>
    <property type="match status" value="1"/>
</dbReference>
<dbReference type="PROSITE" id="PS50060">
    <property type="entry name" value="MAM_2"/>
    <property type="match status" value="1"/>
</dbReference>
<dbReference type="Pfam" id="PF00041">
    <property type="entry name" value="fn3"/>
    <property type="match status" value="1"/>
</dbReference>
<gene>
    <name evidence="7" type="ORF">HJG63_016176</name>
</gene>
<dbReference type="SUPFAM" id="SSF48726">
    <property type="entry name" value="Immunoglobulin"/>
    <property type="match status" value="1"/>
</dbReference>
<dbReference type="FunFam" id="2.60.40.10:FF:000009">
    <property type="entry name" value="receptor-type tyrosine-protein phosphatase U isoform X1"/>
    <property type="match status" value="1"/>
</dbReference>
<dbReference type="InterPro" id="IPR013320">
    <property type="entry name" value="ConA-like_dom_sf"/>
</dbReference>
<dbReference type="FunFam" id="2.60.40.10:FF:000025">
    <property type="entry name" value="receptor-type tyrosine-protein phosphatase U isoform X2"/>
    <property type="match status" value="1"/>
</dbReference>
<dbReference type="PANTHER" id="PTHR24051:SF12">
    <property type="entry name" value="PROTEIN-TYROSINE-PHOSPHATASE"/>
    <property type="match status" value="1"/>
</dbReference>
<keyword evidence="7" id="KW-0675">Receptor</keyword>
<evidence type="ECO:0000259" key="6">
    <source>
        <dbReference type="PROSITE" id="PS50853"/>
    </source>
</evidence>
<dbReference type="SUPFAM" id="SSF49265">
    <property type="entry name" value="Fibronectin type III"/>
    <property type="match status" value="1"/>
</dbReference>
<evidence type="ECO:0000256" key="1">
    <source>
        <dbReference type="ARBA" id="ARBA00022737"/>
    </source>
</evidence>
<feature type="domain" description="Ig-like" evidence="5">
    <location>
        <begin position="130"/>
        <end position="221"/>
    </location>
</feature>
<dbReference type="InterPro" id="IPR036179">
    <property type="entry name" value="Ig-like_dom_sf"/>
</dbReference>
<evidence type="ECO:0000256" key="2">
    <source>
        <dbReference type="ARBA" id="ARBA00023157"/>
    </source>
</evidence>
<evidence type="ECO:0000259" key="4">
    <source>
        <dbReference type="PROSITE" id="PS50060"/>
    </source>
</evidence>
<dbReference type="EMBL" id="JACASE010000012">
    <property type="protein sequence ID" value="KAF6423492.1"/>
    <property type="molecule type" value="Genomic_DNA"/>
</dbReference>
<dbReference type="Gene3D" id="2.60.40.10">
    <property type="entry name" value="Immunoglobulins"/>
    <property type="match status" value="2"/>
</dbReference>
<protein>
    <submittedName>
        <fullName evidence="7">Protein tyrosine phosphatase receptor type T</fullName>
    </submittedName>
</protein>
<dbReference type="PRINTS" id="PR00020">
    <property type="entry name" value="MAMDOMAIN"/>
</dbReference>
<feature type="domain" description="Fibronectin type-III" evidence="6">
    <location>
        <begin position="228"/>
        <end position="321"/>
    </location>
</feature>
<dbReference type="InterPro" id="IPR036116">
    <property type="entry name" value="FN3_sf"/>
</dbReference>
<dbReference type="InterPro" id="IPR007110">
    <property type="entry name" value="Ig-like_dom"/>
</dbReference>
<dbReference type="GO" id="GO:0016020">
    <property type="term" value="C:membrane"/>
    <property type="evidence" value="ECO:0007669"/>
    <property type="project" value="InterPro"/>
</dbReference>
<dbReference type="InterPro" id="IPR000998">
    <property type="entry name" value="MAM_dom"/>
</dbReference>
<dbReference type="InterPro" id="IPR003961">
    <property type="entry name" value="FN3_dom"/>
</dbReference>
<dbReference type="PROSITE" id="PS50853">
    <property type="entry name" value="FN3"/>
    <property type="match status" value="1"/>
</dbReference>
<keyword evidence="3" id="KW-0393">Immunoglobulin domain</keyword>
<evidence type="ECO:0000256" key="3">
    <source>
        <dbReference type="ARBA" id="ARBA00023319"/>
    </source>
</evidence>
<keyword evidence="8" id="KW-1185">Reference proteome</keyword>
<dbReference type="PROSITE" id="PS00740">
    <property type="entry name" value="MAM_1"/>
    <property type="match status" value="1"/>
</dbReference>
<reference evidence="7 8" key="1">
    <citation type="journal article" date="2020" name="Nature">
        <title>Six reference-quality genomes reveal evolution of bat adaptations.</title>
        <authorList>
            <person name="Jebb D."/>
            <person name="Huang Z."/>
            <person name="Pippel M."/>
            <person name="Hughes G.M."/>
            <person name="Lavrichenko K."/>
            <person name="Devanna P."/>
            <person name="Winkler S."/>
            <person name="Jermiin L.S."/>
            <person name="Skirmuntt E.C."/>
            <person name="Katzourakis A."/>
            <person name="Burkitt-Gray L."/>
            <person name="Ray D.A."/>
            <person name="Sullivan K.A.M."/>
            <person name="Roscito J.G."/>
            <person name="Kirilenko B.M."/>
            <person name="Davalos L.M."/>
            <person name="Corthals A.P."/>
            <person name="Power M.L."/>
            <person name="Jones G."/>
            <person name="Ransome R.D."/>
            <person name="Dechmann D.K.N."/>
            <person name="Locatelli A.G."/>
            <person name="Puechmaille S.J."/>
            <person name="Fedrigo O."/>
            <person name="Jarvis E.D."/>
            <person name="Hiller M."/>
            <person name="Vernes S.C."/>
            <person name="Myers E.W."/>
            <person name="Teeling E.C."/>
        </authorList>
    </citation>
    <scope>NUCLEOTIDE SEQUENCE [LARGE SCALE GENOMIC DNA]</scope>
    <source>
        <strain evidence="7">MRouAeg1</strain>
        <tissue evidence="7">Muscle</tissue>
    </source>
</reference>
<dbReference type="Proteomes" id="UP000593571">
    <property type="component" value="Unassembled WGS sequence"/>
</dbReference>